<dbReference type="GO" id="GO:0032196">
    <property type="term" value="P:transposition"/>
    <property type="evidence" value="ECO:0007669"/>
    <property type="project" value="TreeGrafter"/>
</dbReference>
<dbReference type="EMBL" id="CABHNB010000043">
    <property type="protein sequence ID" value="VUX19328.1"/>
    <property type="molecule type" value="Genomic_DNA"/>
</dbReference>
<dbReference type="GO" id="GO:0004803">
    <property type="term" value="F:transposase activity"/>
    <property type="evidence" value="ECO:0007669"/>
    <property type="project" value="TreeGrafter"/>
</dbReference>
<dbReference type="PANTHER" id="PTHR10948">
    <property type="entry name" value="TRANSPOSASE"/>
    <property type="match status" value="1"/>
</dbReference>
<dbReference type="RefSeq" id="WP_144369622.1">
    <property type="nucleotide sequence ID" value="NZ_CABHNB010000043.1"/>
</dbReference>
<protein>
    <submittedName>
        <fullName evidence="3">Integrase core domain protein</fullName>
    </submittedName>
</protein>
<dbReference type="GO" id="GO:0005829">
    <property type="term" value="C:cytosol"/>
    <property type="evidence" value="ECO:0007669"/>
    <property type="project" value="TreeGrafter"/>
</dbReference>
<dbReference type="GO" id="GO:0006310">
    <property type="term" value="P:DNA recombination"/>
    <property type="evidence" value="ECO:0007669"/>
    <property type="project" value="UniProtKB-KW"/>
</dbReference>
<dbReference type="PANTHER" id="PTHR10948:SF23">
    <property type="entry name" value="TRANSPOSASE INSI FOR INSERTION SEQUENCE ELEMENT IS30A-RELATED"/>
    <property type="match status" value="1"/>
</dbReference>
<dbReference type="GO" id="GO:0015074">
    <property type="term" value="P:DNA integration"/>
    <property type="evidence" value="ECO:0007669"/>
    <property type="project" value="InterPro"/>
</dbReference>
<sequence length="342" mass="40469">MMKNKYLTEHERYQIEVLLKQKTPVKEIAKILGKAKSTIYREIKLGTVEMLDYNLIPYRKYCADAGQRIQDDRSHNKGKDLKIGNDLELIKFIEHMAIEKKYSPVAILAHIKKNHLSFKTNICYKTIYNYVNQGIFLNLTRKDLPMPRKKMDSVKIQKRQSRNHIHTSIETRPKEVYERMTYGHWELDTVESGKGDKTCLFVFTERMTREELIFKADGKNQTCLLKILNRLERQLSSPVFRETFKSITCDNGCEFIDMNGMEKSIYNKVMKRTKVYYCHPYNACERGSNENANKLIRRWIPKGAHISDFTDQYIKDLQEWINNYPRKIFDYLSANEYKALVA</sequence>
<evidence type="ECO:0000313" key="4">
    <source>
        <dbReference type="Proteomes" id="UP000409147"/>
    </source>
</evidence>
<dbReference type="InterPro" id="IPR053392">
    <property type="entry name" value="Transposase_IS30-like"/>
</dbReference>
<dbReference type="AlphaFoldDB" id="A0A564UIP0"/>
<keyword evidence="4" id="KW-1185">Reference proteome</keyword>
<dbReference type="Proteomes" id="UP000409147">
    <property type="component" value="Unassembled WGS sequence"/>
</dbReference>
<reference evidence="3 4" key="1">
    <citation type="submission" date="2019-07" db="EMBL/GenBank/DDBJ databases">
        <authorList>
            <person name="Hibberd C M."/>
            <person name="Gehrig L. J."/>
            <person name="Chang H.-W."/>
            <person name="Venkatesh S."/>
        </authorList>
    </citation>
    <scope>NUCLEOTIDE SEQUENCE [LARGE SCALE GENOMIC DNA]</scope>
    <source>
        <strain evidence="3">Ruminococcus_obeum_SSTS_Bg7063</strain>
    </source>
</reference>
<feature type="domain" description="Integrase catalytic" evidence="2">
    <location>
        <begin position="169"/>
        <end position="342"/>
    </location>
</feature>
<dbReference type="PROSITE" id="PS50994">
    <property type="entry name" value="INTEGRASE"/>
    <property type="match status" value="1"/>
</dbReference>
<dbReference type="SUPFAM" id="SSF53098">
    <property type="entry name" value="Ribonuclease H-like"/>
    <property type="match status" value="1"/>
</dbReference>
<dbReference type="InterPro" id="IPR036397">
    <property type="entry name" value="RNaseH_sf"/>
</dbReference>
<dbReference type="Gene3D" id="3.30.420.10">
    <property type="entry name" value="Ribonuclease H-like superfamily/Ribonuclease H"/>
    <property type="match status" value="1"/>
</dbReference>
<evidence type="ECO:0000256" key="1">
    <source>
        <dbReference type="ARBA" id="ARBA00023172"/>
    </source>
</evidence>
<dbReference type="Pfam" id="PF13936">
    <property type="entry name" value="HTH_38"/>
    <property type="match status" value="1"/>
</dbReference>
<dbReference type="Gene3D" id="1.10.10.60">
    <property type="entry name" value="Homeodomain-like"/>
    <property type="match status" value="1"/>
</dbReference>
<dbReference type="NCBIfam" id="NF033563">
    <property type="entry name" value="transpos_IS30"/>
    <property type="match status" value="1"/>
</dbReference>
<organism evidence="3 4">
    <name type="scientific">Blautia obeum</name>
    <dbReference type="NCBI Taxonomy" id="40520"/>
    <lineage>
        <taxon>Bacteria</taxon>
        <taxon>Bacillati</taxon>
        <taxon>Bacillota</taxon>
        <taxon>Clostridia</taxon>
        <taxon>Lachnospirales</taxon>
        <taxon>Lachnospiraceae</taxon>
        <taxon>Blautia</taxon>
    </lineage>
</organism>
<name>A0A564UIP0_9FIRM</name>
<dbReference type="InterPro" id="IPR012337">
    <property type="entry name" value="RNaseH-like_sf"/>
</dbReference>
<dbReference type="InterPro" id="IPR025246">
    <property type="entry name" value="IS30-like_HTH"/>
</dbReference>
<dbReference type="GO" id="GO:0003676">
    <property type="term" value="F:nucleic acid binding"/>
    <property type="evidence" value="ECO:0007669"/>
    <property type="project" value="InterPro"/>
</dbReference>
<gene>
    <name evidence="3" type="ORF">ROSSTS7063_02960</name>
</gene>
<evidence type="ECO:0000259" key="2">
    <source>
        <dbReference type="PROSITE" id="PS50994"/>
    </source>
</evidence>
<accession>A0A564UIP0</accession>
<keyword evidence="1" id="KW-0233">DNA recombination</keyword>
<dbReference type="InterPro" id="IPR001584">
    <property type="entry name" value="Integrase_cat-core"/>
</dbReference>
<dbReference type="InterPro" id="IPR051917">
    <property type="entry name" value="Transposase-Integrase"/>
</dbReference>
<proteinExistence type="predicted"/>
<evidence type="ECO:0000313" key="3">
    <source>
        <dbReference type="EMBL" id="VUX19328.1"/>
    </source>
</evidence>